<reference evidence="5 6" key="1">
    <citation type="journal article" date="2022" name="bioRxiv">
        <title>Genomics of Preaxostyla Flagellates Illuminates Evolutionary Transitions and the Path Towards Mitochondrial Loss.</title>
        <authorList>
            <person name="Novak L.V.F."/>
            <person name="Treitli S.C."/>
            <person name="Pyrih J."/>
            <person name="Halakuc P."/>
            <person name="Pipaliya S.V."/>
            <person name="Vacek V."/>
            <person name="Brzon O."/>
            <person name="Soukal P."/>
            <person name="Eme L."/>
            <person name="Dacks J.B."/>
            <person name="Karnkowska A."/>
            <person name="Elias M."/>
            <person name="Hampl V."/>
        </authorList>
    </citation>
    <scope>NUCLEOTIDE SEQUENCE [LARGE SCALE GENOMIC DNA]</scope>
    <source>
        <strain evidence="5">NAU3</strain>
        <tissue evidence="5">Gut</tissue>
    </source>
</reference>
<dbReference type="InterPro" id="IPR036430">
    <property type="entry name" value="RNase_T2-like_sf"/>
</dbReference>
<dbReference type="InterPro" id="IPR001568">
    <property type="entry name" value="RNase_T2-like"/>
</dbReference>
<evidence type="ECO:0000256" key="3">
    <source>
        <dbReference type="SAM" id="SignalP"/>
    </source>
</evidence>
<dbReference type="PANTHER" id="PTHR37049">
    <property type="entry name" value="PEPTIDASE S41 FAMILY PROTEIN"/>
    <property type="match status" value="1"/>
</dbReference>
<comment type="caution">
    <text evidence="5">The sequence shown here is derived from an EMBL/GenBank/DDBJ whole genome shotgun (WGS) entry which is preliminary data.</text>
</comment>
<keyword evidence="3" id="KW-0732">Signal</keyword>
<proteinExistence type="inferred from homology"/>
<keyword evidence="5" id="KW-0378">Hydrolase</keyword>
<dbReference type="Gene3D" id="3.90.226.10">
    <property type="entry name" value="2-enoyl-CoA Hydratase, Chain A, domain 1"/>
    <property type="match status" value="1"/>
</dbReference>
<dbReference type="InterPro" id="IPR029045">
    <property type="entry name" value="ClpP/crotonase-like_dom_sf"/>
</dbReference>
<dbReference type="PROSITE" id="PS00531">
    <property type="entry name" value="RNASE_T2_2"/>
    <property type="match status" value="1"/>
</dbReference>
<name>A0ABQ9XFS6_9EUKA</name>
<feature type="signal peptide" evidence="3">
    <location>
        <begin position="1"/>
        <end position="15"/>
    </location>
</feature>
<gene>
    <name evidence="5" type="ORF">BLNAU_13702</name>
</gene>
<dbReference type="InterPro" id="IPR033130">
    <property type="entry name" value="RNase_T2_His_AS_2"/>
</dbReference>
<dbReference type="SUPFAM" id="SSF52096">
    <property type="entry name" value="ClpP/crotonase"/>
    <property type="match status" value="1"/>
</dbReference>
<evidence type="ECO:0000313" key="5">
    <source>
        <dbReference type="EMBL" id="KAK2951323.1"/>
    </source>
</evidence>
<sequence length="960" mass="109783">MLFALIFLFVAQLRAKCSISPGFIDIDVMKECFNEWPYSPTSAEVTDTLRTVREILNEYSFLDHLRNPPASSQMAKIDLLEELDKIDPTSFTTMLEFYQSIDSLISRAKDAHFNFYPPCAAAFSYLFPYHFDIQYTNDIPHLYLINNEDHKDLTQWYERKSSIQLNGARIIKMGLTEVFDDKTPFQFLHEWAEEYVFQAKRPTNRFNRALRMNFVDRKGTARNTDKVWMEVELNNTIQKVAVRFVGFFNFAKNVTSIDEVCPLRQQTNSEDELPQFVSPQTALRTMDNTLLDMERPHRRIANENIRKKATLLKNQNKYVLASNSDNIFGVSDPESKVGVLRITAFGKEDPEITAYHTASVLKLFYKSNNEKLILDLRGNAGGFVALENQILHFLFPHIWPYIPEMDNQHTAWREMYHQYMSVSDEYIVDPVTYQKLSIFNNTIAKPFTYLNGTRYTRDFQTSYRFNVGTDYIPSAVKKHWKNSQNKRKGPLYNPDDVIILVDGMCGSACGLFVKIAKTYKVGKVVYLGGYPLDSEPQNVDIGEFSGGSVFGVEGTNQVAQGLKKETPIHYFPRNTTEMSFTHTIVYSLDPATKGTLWEFEPVQPSHILRYYHPYPEVTPETLDQLMTTLKPVYHTCDDGMMKTSPKCDKRRKANKKHRFIGHVCKNAKFDMETCVEVGCDYGYYEKDGACVPVPVLKPIPITKGIPKWLIALLNYGLDQKLMIALILTALTQGTAFSGLDQCEANYEPGDYNMLFLSTMYAATQCLRYGSKAGVGPIRGTNEFTIHGLWANYNASKWPQDCNSSYPFNIKEISDLPNLKKNWISNINTDESFYKHEWEKHGTCSTDLMPTIRDYFKDTIAAHEKADLQGILRRAGFIPSNSKMYQKTAVAAAVKAALGVDCLFECFTINKKVYLSGIDLIFDHKAGLPLIQPGSDYVRKYASKCAASFYLPTIPDSCYRD</sequence>
<evidence type="ECO:0000256" key="1">
    <source>
        <dbReference type="ARBA" id="ARBA00007469"/>
    </source>
</evidence>
<dbReference type="EC" id="3.1.27.-" evidence="5"/>
<dbReference type="InterPro" id="IPR052766">
    <property type="entry name" value="S41A_metabolite_peptidase"/>
</dbReference>
<protein>
    <submittedName>
        <fullName evidence="5">Ribonuclease</fullName>
        <ecNumber evidence="5">3.1.27.-</ecNumber>
    </submittedName>
</protein>
<keyword evidence="6" id="KW-1185">Reference proteome</keyword>
<organism evidence="5 6">
    <name type="scientific">Blattamonas nauphoetae</name>
    <dbReference type="NCBI Taxonomy" id="2049346"/>
    <lineage>
        <taxon>Eukaryota</taxon>
        <taxon>Metamonada</taxon>
        <taxon>Preaxostyla</taxon>
        <taxon>Oxymonadida</taxon>
        <taxon>Blattamonas</taxon>
    </lineage>
</organism>
<dbReference type="PANTHER" id="PTHR37049:SF4">
    <property type="entry name" value="RHODANESE DOMAIN-CONTAINING PROTEIN"/>
    <property type="match status" value="1"/>
</dbReference>
<dbReference type="SUPFAM" id="SSF55895">
    <property type="entry name" value="Ribonuclease Rh-like"/>
    <property type="match status" value="1"/>
</dbReference>
<feature type="chain" id="PRO_5045475800" evidence="3">
    <location>
        <begin position="16"/>
        <end position="960"/>
    </location>
</feature>
<feature type="domain" description="Tail specific protease" evidence="4">
    <location>
        <begin position="336"/>
        <end position="525"/>
    </location>
</feature>
<comment type="similarity">
    <text evidence="1 2">Belongs to the RNase T2 family.</text>
</comment>
<evidence type="ECO:0000259" key="4">
    <source>
        <dbReference type="Pfam" id="PF03572"/>
    </source>
</evidence>
<dbReference type="Proteomes" id="UP001281761">
    <property type="component" value="Unassembled WGS sequence"/>
</dbReference>
<dbReference type="Pfam" id="PF00445">
    <property type="entry name" value="Ribonuclease_T2"/>
    <property type="match status" value="1"/>
</dbReference>
<evidence type="ECO:0000256" key="2">
    <source>
        <dbReference type="RuleBase" id="RU004328"/>
    </source>
</evidence>
<dbReference type="InterPro" id="IPR005151">
    <property type="entry name" value="Tail-specific_protease"/>
</dbReference>
<accession>A0ABQ9XFS6</accession>
<dbReference type="Gene3D" id="3.90.730.10">
    <property type="entry name" value="Ribonuclease T2-like"/>
    <property type="match status" value="1"/>
</dbReference>
<dbReference type="EMBL" id="JARBJD010000120">
    <property type="protein sequence ID" value="KAK2951323.1"/>
    <property type="molecule type" value="Genomic_DNA"/>
</dbReference>
<dbReference type="GO" id="GO:0016787">
    <property type="term" value="F:hydrolase activity"/>
    <property type="evidence" value="ECO:0007669"/>
    <property type="project" value="UniProtKB-KW"/>
</dbReference>
<dbReference type="Pfam" id="PF03572">
    <property type="entry name" value="Peptidase_S41"/>
    <property type="match status" value="1"/>
</dbReference>
<evidence type="ECO:0000313" key="6">
    <source>
        <dbReference type="Proteomes" id="UP001281761"/>
    </source>
</evidence>